<sequence length="74" mass="8050">MARRIWVAEGFSSDGHIYGRALQLPTGDVRNRFASLSSGSDVQRMQAVVLKTHLGDIPSCPCLDVPSPQGHDDE</sequence>
<accession>A0A2S6ZAL8</accession>
<evidence type="ECO:0000313" key="1">
    <source>
        <dbReference type="EMBL" id="PPT79659.1"/>
    </source>
</evidence>
<protein>
    <submittedName>
        <fullName evidence="1">Uncharacterized protein</fullName>
    </submittedName>
</protein>
<keyword evidence="2" id="KW-1185">Reference proteome</keyword>
<dbReference type="Proteomes" id="UP000239898">
    <property type="component" value="Unassembled WGS sequence"/>
</dbReference>
<dbReference type="AlphaFoldDB" id="A0A2S6ZAL8"/>
<reference evidence="1 2" key="1">
    <citation type="submission" date="2016-08" db="EMBL/GenBank/DDBJ databases">
        <title>Evolution of the type three secretion system and type three effector repertoires in Xanthomonas.</title>
        <authorList>
            <person name="Merda D."/>
            <person name="Briand M."/>
            <person name="Bosis E."/>
            <person name="Rousseau C."/>
            <person name="Portier P."/>
            <person name="Jacques M.-A."/>
            <person name="Fischer-Le Saux M."/>
        </authorList>
    </citation>
    <scope>NUCLEOTIDE SEQUENCE [LARGE SCALE GENOMIC DNA]</scope>
    <source>
        <strain evidence="1 2">CFBP 4691</strain>
    </source>
</reference>
<gene>
    <name evidence="1" type="ORF">XthCFBP4691_18600</name>
</gene>
<proteinExistence type="predicted"/>
<name>A0A2S6ZAL8_9XANT</name>
<evidence type="ECO:0000313" key="2">
    <source>
        <dbReference type="Proteomes" id="UP000239898"/>
    </source>
</evidence>
<dbReference type="EMBL" id="MIGX01000158">
    <property type="protein sequence ID" value="PPT79659.1"/>
    <property type="molecule type" value="Genomic_DNA"/>
</dbReference>
<organism evidence="1 2">
    <name type="scientific">Xanthomonas theicola</name>
    <dbReference type="NCBI Taxonomy" id="56464"/>
    <lineage>
        <taxon>Bacteria</taxon>
        <taxon>Pseudomonadati</taxon>
        <taxon>Pseudomonadota</taxon>
        <taxon>Gammaproteobacteria</taxon>
        <taxon>Lysobacterales</taxon>
        <taxon>Lysobacteraceae</taxon>
        <taxon>Xanthomonas</taxon>
    </lineage>
</organism>
<comment type="caution">
    <text evidence="1">The sequence shown here is derived from an EMBL/GenBank/DDBJ whole genome shotgun (WGS) entry which is preliminary data.</text>
</comment>